<keyword evidence="1" id="KW-0479">Metal-binding</keyword>
<dbReference type="PANTHER" id="PTHR22789">
    <property type="entry name" value="FUCULOSE PHOSPHATE ALDOLASE"/>
    <property type="match status" value="1"/>
</dbReference>
<organism evidence="4 5">
    <name type="scientific">Fusibacter paucivorans</name>
    <dbReference type="NCBI Taxonomy" id="76009"/>
    <lineage>
        <taxon>Bacteria</taxon>
        <taxon>Bacillati</taxon>
        <taxon>Bacillota</taxon>
        <taxon>Clostridia</taxon>
        <taxon>Eubacteriales</taxon>
        <taxon>Eubacteriales Family XII. Incertae Sedis</taxon>
        <taxon>Fusibacter</taxon>
    </lineage>
</organism>
<gene>
    <name evidence="4" type="ORF">KHM83_13580</name>
</gene>
<evidence type="ECO:0000313" key="4">
    <source>
        <dbReference type="EMBL" id="MBS7527711.1"/>
    </source>
</evidence>
<comment type="caution">
    <text evidence="4">The sequence shown here is derived from an EMBL/GenBank/DDBJ whole genome shotgun (WGS) entry which is preliminary data.</text>
</comment>
<dbReference type="InterPro" id="IPR050197">
    <property type="entry name" value="Aldolase_class_II_sugar_metab"/>
</dbReference>
<dbReference type="InterPro" id="IPR001303">
    <property type="entry name" value="Aldolase_II/adducin_N"/>
</dbReference>
<evidence type="ECO:0000256" key="2">
    <source>
        <dbReference type="ARBA" id="ARBA00023239"/>
    </source>
</evidence>
<dbReference type="SMART" id="SM01007">
    <property type="entry name" value="Aldolase_II"/>
    <property type="match status" value="1"/>
</dbReference>
<keyword evidence="5" id="KW-1185">Reference proteome</keyword>
<evidence type="ECO:0000256" key="1">
    <source>
        <dbReference type="ARBA" id="ARBA00022723"/>
    </source>
</evidence>
<reference evidence="4 5" key="1">
    <citation type="submission" date="2021-05" db="EMBL/GenBank/DDBJ databases">
        <title>Fusibacter ferrireducens sp. nov., an anaerobic, sulfur- and Fe-reducing bacterium isolated from the mangrove sediment.</title>
        <authorList>
            <person name="Qiu D."/>
        </authorList>
    </citation>
    <scope>NUCLEOTIDE SEQUENCE [LARGE SCALE GENOMIC DNA]</scope>
    <source>
        <strain evidence="4 5">DSM 12116</strain>
    </source>
</reference>
<protein>
    <submittedName>
        <fullName evidence="4">Class II aldolase/adducin family protein</fullName>
    </submittedName>
</protein>
<dbReference type="SUPFAM" id="SSF53639">
    <property type="entry name" value="AraD/HMP-PK domain-like"/>
    <property type="match status" value="1"/>
</dbReference>
<dbReference type="RefSeq" id="WP_213237572.1">
    <property type="nucleotide sequence ID" value="NZ_JAHBCL010000024.1"/>
</dbReference>
<name>A0ABS5PRL0_9FIRM</name>
<dbReference type="Gene3D" id="3.40.225.10">
    <property type="entry name" value="Class II aldolase/adducin N-terminal domain"/>
    <property type="match status" value="1"/>
</dbReference>
<dbReference type="InterPro" id="IPR036409">
    <property type="entry name" value="Aldolase_II/adducin_N_sf"/>
</dbReference>
<keyword evidence="2" id="KW-0456">Lyase</keyword>
<dbReference type="Pfam" id="PF00596">
    <property type="entry name" value="Aldolase_II"/>
    <property type="match status" value="1"/>
</dbReference>
<evidence type="ECO:0000259" key="3">
    <source>
        <dbReference type="SMART" id="SM01007"/>
    </source>
</evidence>
<accession>A0ABS5PRL0</accession>
<dbReference type="PANTHER" id="PTHR22789:SF0">
    <property type="entry name" value="3-OXO-TETRONATE 4-PHOSPHATE DECARBOXYLASE-RELATED"/>
    <property type="match status" value="1"/>
</dbReference>
<evidence type="ECO:0000313" key="5">
    <source>
        <dbReference type="Proteomes" id="UP000746471"/>
    </source>
</evidence>
<sequence length="217" mass="23462">MSVKHQIARKDITDAGMTILSLDYVVGTGSNISVRIPGEELIAITPTGIAFDKMTPEMVAIIDMEGNRIDGEFEPSKALQMHLSIYKERDDINAIIHTHPTYCTALALARKPIPGAWEDMIESVGGCVNVSDYVLPNSNQIGPVVCAALADKLAVLLANNGLLTVGENLKRAITVAEICEKSAHSVLLAHMVGGPVPLPEQDCQLLKQFYNKKVCKL</sequence>
<feature type="domain" description="Class II aldolase/adducin N-terminal" evidence="3">
    <location>
        <begin position="10"/>
        <end position="187"/>
    </location>
</feature>
<dbReference type="Proteomes" id="UP000746471">
    <property type="component" value="Unassembled WGS sequence"/>
</dbReference>
<proteinExistence type="predicted"/>
<dbReference type="EMBL" id="JAHBCL010000024">
    <property type="protein sequence ID" value="MBS7527711.1"/>
    <property type="molecule type" value="Genomic_DNA"/>
</dbReference>